<name>A0ABN3LSD4_STRLO</name>
<protein>
    <recommendedName>
        <fullName evidence="3">Pyrrolo-quinoline quinone repeat domain-containing protein</fullName>
    </recommendedName>
</protein>
<proteinExistence type="predicted"/>
<evidence type="ECO:0000256" key="2">
    <source>
        <dbReference type="SAM" id="SignalP"/>
    </source>
</evidence>
<comment type="caution">
    <text evidence="4">The sequence shown here is derived from an EMBL/GenBank/DDBJ whole genome shotgun (WGS) entry which is preliminary data.</text>
</comment>
<dbReference type="RefSeq" id="WP_344400727.1">
    <property type="nucleotide sequence ID" value="NZ_BAAASG010000007.1"/>
</dbReference>
<dbReference type="InterPro" id="IPR002372">
    <property type="entry name" value="PQQ_rpt_dom"/>
</dbReference>
<dbReference type="SUPFAM" id="SSF50998">
    <property type="entry name" value="Quinoprotein alcohol dehydrogenase-like"/>
    <property type="match status" value="2"/>
</dbReference>
<accession>A0ABN3LSD4</accession>
<dbReference type="PROSITE" id="PS51257">
    <property type="entry name" value="PROKAR_LIPOPROTEIN"/>
    <property type="match status" value="1"/>
</dbReference>
<evidence type="ECO:0000256" key="1">
    <source>
        <dbReference type="SAM" id="MobiDB-lite"/>
    </source>
</evidence>
<dbReference type="InterPro" id="IPR015943">
    <property type="entry name" value="WD40/YVTN_repeat-like_dom_sf"/>
</dbReference>
<dbReference type="EMBL" id="BAAASG010000007">
    <property type="protein sequence ID" value="GAA2489320.1"/>
    <property type="molecule type" value="Genomic_DNA"/>
</dbReference>
<feature type="region of interest" description="Disordered" evidence="1">
    <location>
        <begin position="23"/>
        <end position="45"/>
    </location>
</feature>
<dbReference type="Proteomes" id="UP001501777">
    <property type="component" value="Unassembled WGS sequence"/>
</dbReference>
<keyword evidence="5" id="KW-1185">Reference proteome</keyword>
<feature type="domain" description="Pyrrolo-quinoline quinone repeat" evidence="3">
    <location>
        <begin position="50"/>
        <end position="189"/>
    </location>
</feature>
<feature type="compositionally biased region" description="Polar residues" evidence="1">
    <location>
        <begin position="24"/>
        <end position="39"/>
    </location>
</feature>
<evidence type="ECO:0000313" key="5">
    <source>
        <dbReference type="Proteomes" id="UP001501777"/>
    </source>
</evidence>
<evidence type="ECO:0000259" key="3">
    <source>
        <dbReference type="Pfam" id="PF13360"/>
    </source>
</evidence>
<dbReference type="InterPro" id="IPR011047">
    <property type="entry name" value="Quinoprotein_ADH-like_sf"/>
</dbReference>
<sequence>MRRGAVVSAVLFGLVLSGCAKGGDTSSDESSGAASTDSALRTPVSGPWRTWTASVSAQEVAGTCAATAHQVVCGTGSGGIVGRSRAGGAVTWTVPGPGKGRSDNLVVDAADERAVTGVGRVLRTANLRTGKAAWTHRLVADRAYFGIRAASGTVYALDASSRTRGDVVLTAFRASDGRALWHHAVDADPTAGIAAFGGRVYVTDGTRVTARSAASGAALATSPQGTECPELLSAGRYLVCTGSPFSAGDVFPPVRRLDPATLEPLPTARDSGRLPARGLISDDGVLMLFETSAEDPGAGDWNAYDLLHGRKLWSYSTSTREGALAGGRFVTFTPEYDRSTRGRLISIDLHAGPQGTGTAAARMSAAYSQTRGGEHPVVLAPGGDTGHVVVMARTHGSLRSLPLP</sequence>
<reference evidence="4 5" key="1">
    <citation type="journal article" date="2019" name="Int. J. Syst. Evol. Microbiol.">
        <title>The Global Catalogue of Microorganisms (GCM) 10K type strain sequencing project: providing services to taxonomists for standard genome sequencing and annotation.</title>
        <authorList>
            <consortium name="The Broad Institute Genomics Platform"/>
            <consortium name="The Broad Institute Genome Sequencing Center for Infectious Disease"/>
            <person name="Wu L."/>
            <person name="Ma J."/>
        </authorList>
    </citation>
    <scope>NUCLEOTIDE SEQUENCE [LARGE SCALE GENOMIC DNA]</scope>
    <source>
        <strain evidence="4 5">JCM 4395</strain>
    </source>
</reference>
<feature type="signal peptide" evidence="2">
    <location>
        <begin position="1"/>
        <end position="22"/>
    </location>
</feature>
<gene>
    <name evidence="4" type="ORF">GCM10010276_30230</name>
</gene>
<dbReference type="Gene3D" id="2.130.10.10">
    <property type="entry name" value="YVTN repeat-like/Quinoprotein amine dehydrogenase"/>
    <property type="match status" value="1"/>
</dbReference>
<feature type="chain" id="PRO_5046451700" description="Pyrrolo-quinoline quinone repeat domain-containing protein" evidence="2">
    <location>
        <begin position="23"/>
        <end position="404"/>
    </location>
</feature>
<dbReference type="Pfam" id="PF13360">
    <property type="entry name" value="PQQ_2"/>
    <property type="match status" value="1"/>
</dbReference>
<keyword evidence="2" id="KW-0732">Signal</keyword>
<evidence type="ECO:0000313" key="4">
    <source>
        <dbReference type="EMBL" id="GAA2489320.1"/>
    </source>
</evidence>
<organism evidence="4 5">
    <name type="scientific">Streptomyces longisporus</name>
    <dbReference type="NCBI Taxonomy" id="1948"/>
    <lineage>
        <taxon>Bacteria</taxon>
        <taxon>Bacillati</taxon>
        <taxon>Actinomycetota</taxon>
        <taxon>Actinomycetes</taxon>
        <taxon>Kitasatosporales</taxon>
        <taxon>Streptomycetaceae</taxon>
        <taxon>Streptomyces</taxon>
    </lineage>
</organism>